<proteinExistence type="predicted"/>
<evidence type="ECO:0000256" key="1">
    <source>
        <dbReference type="SAM" id="Coils"/>
    </source>
</evidence>
<protein>
    <submittedName>
        <fullName evidence="2">Uncharacterized protein</fullName>
    </submittedName>
</protein>
<sequence>MTNHPNPNSAAQAATNNTAKHVLTDDEINTACDWPAANTTMRAENDRAMAREVEAAVLRKLRAPVADERALPPLPHVPTSYLQLKNLDKIHGMMRDYARFALASAPVAKPKRAPLDDWRVQAIAECLETEWNDMTPASAEADARLIVGYLIAYEKESNEIEARHAAEPVDPVVQAVRNLRASAPVAGDRCKRCGGPGWYTSHTTGYPESIPCSACNPQGVSVGRLEKDPFLAAQLWRKPVDFAGAYEGAREDLAIWKRRAREAERDLRTERETSSRLVAALNAENGPTHMGEPAPQASAEAVRNAALEEAAQIAENSYSDAHIRIRALKQPQAAQDGSQQCVGGADVGRLLTAAKGMTKLYGHVWDRADGALVVFPENVARFDAAFDALRAAVGEVVDDATQPEQGERDGQD</sequence>
<gene>
    <name evidence="2" type="ORF">I6I07_15785</name>
</gene>
<reference evidence="2 3" key="1">
    <citation type="submission" date="2020-12" db="EMBL/GenBank/DDBJ databases">
        <title>FDA dAtabase for Regulatory Grade micrObial Sequences (FDA-ARGOS): Supporting development and validation of Infectious Disease Dx tests.</title>
        <authorList>
            <person name="Sproer C."/>
            <person name="Gronow S."/>
            <person name="Severitt S."/>
            <person name="Schroder I."/>
            <person name="Tallon L."/>
            <person name="Sadzewicz L."/>
            <person name="Zhao X."/>
            <person name="Boylan J."/>
            <person name="Ott S."/>
            <person name="Bowen H."/>
            <person name="Vavikolanu K."/>
            <person name="Mehta A."/>
            <person name="Aluvathingal J."/>
            <person name="Nadendla S."/>
            <person name="Lowell S."/>
            <person name="Myers T."/>
            <person name="Yan Y."/>
            <person name="Sichtig H."/>
        </authorList>
    </citation>
    <scope>NUCLEOTIDE SEQUENCE [LARGE SCALE GENOMIC DNA]</scope>
    <source>
        <strain evidence="2 3">FDAARGOS_1050</strain>
    </source>
</reference>
<accession>A0A7T4B8X9</accession>
<organism evidence="2 3">
    <name type="scientific">Achromobacter deleyi</name>
    <dbReference type="NCBI Taxonomy" id="1353891"/>
    <lineage>
        <taxon>Bacteria</taxon>
        <taxon>Pseudomonadati</taxon>
        <taxon>Pseudomonadota</taxon>
        <taxon>Betaproteobacteria</taxon>
        <taxon>Burkholderiales</taxon>
        <taxon>Alcaligenaceae</taxon>
        <taxon>Achromobacter</taxon>
    </lineage>
</organism>
<dbReference type="EMBL" id="CP065997">
    <property type="protein sequence ID" value="QQB37946.1"/>
    <property type="molecule type" value="Genomic_DNA"/>
</dbReference>
<name>A0A7T4B8X9_9BURK</name>
<feature type="coiled-coil region" evidence="1">
    <location>
        <begin position="246"/>
        <end position="273"/>
    </location>
</feature>
<keyword evidence="1" id="KW-0175">Coiled coil</keyword>
<dbReference type="AlphaFoldDB" id="A0A7T4B8X9"/>
<evidence type="ECO:0000313" key="3">
    <source>
        <dbReference type="Proteomes" id="UP000595231"/>
    </source>
</evidence>
<dbReference type="Proteomes" id="UP000595231">
    <property type="component" value="Chromosome"/>
</dbReference>
<dbReference type="RefSeq" id="WP_198487355.1">
    <property type="nucleotide sequence ID" value="NZ_CP065997.1"/>
</dbReference>
<evidence type="ECO:0000313" key="2">
    <source>
        <dbReference type="EMBL" id="QQB37946.1"/>
    </source>
</evidence>